<proteinExistence type="predicted"/>
<organism evidence="1 2">
    <name type="scientific">Pseudohoeflea suaedae</name>
    <dbReference type="NCBI Taxonomy" id="877384"/>
    <lineage>
        <taxon>Bacteria</taxon>
        <taxon>Pseudomonadati</taxon>
        <taxon>Pseudomonadota</taxon>
        <taxon>Alphaproteobacteria</taxon>
        <taxon>Hyphomicrobiales</taxon>
        <taxon>Rhizobiaceae</taxon>
        <taxon>Pseudohoeflea</taxon>
    </lineage>
</organism>
<protein>
    <submittedName>
        <fullName evidence="1">Uncharacterized protein</fullName>
    </submittedName>
</protein>
<reference evidence="1 2" key="1">
    <citation type="journal article" date="2013" name="Int. J. Syst. Evol. Microbiol.">
        <title>Hoeflea suaedae sp. nov., an endophytic bacterium isolated from the root of the halophyte Suaeda maritima.</title>
        <authorList>
            <person name="Chung E.J."/>
            <person name="Park J.A."/>
            <person name="Pramanik P."/>
            <person name="Bibi F."/>
            <person name="Jeon C.O."/>
            <person name="Chung Y.R."/>
        </authorList>
    </citation>
    <scope>NUCLEOTIDE SEQUENCE [LARGE SCALE GENOMIC DNA]</scope>
    <source>
        <strain evidence="1 2">YC6898</strain>
    </source>
</reference>
<evidence type="ECO:0000313" key="2">
    <source>
        <dbReference type="Proteomes" id="UP000295131"/>
    </source>
</evidence>
<dbReference type="Proteomes" id="UP000295131">
    <property type="component" value="Unassembled WGS sequence"/>
</dbReference>
<dbReference type="AlphaFoldDB" id="A0A4R5PJZ0"/>
<gene>
    <name evidence="1" type="ORF">E2A64_12010</name>
</gene>
<sequence length="180" mass="20202">MAKDPLAMPYGGPPEITNPEVLHELCGRSGKVMVFSIHTGFSFTSSLLSPHRKIMSVAISLAHGQEVHWWSGVSHLDNIRLVEVTPLTFAKFMKDRECDIYCALVDDYHSSNSVRDGVKFQPFAVAARSELPVYFAKFAFRSDATVEATLAGPFDNMPPETMVAEFIRFQDRKLYAMPRD</sequence>
<comment type="caution">
    <text evidence="1">The sequence shown here is derived from an EMBL/GenBank/DDBJ whole genome shotgun (WGS) entry which is preliminary data.</text>
</comment>
<accession>A0A4R5PJZ0</accession>
<evidence type="ECO:0000313" key="1">
    <source>
        <dbReference type="EMBL" id="TDH36019.1"/>
    </source>
</evidence>
<name>A0A4R5PJZ0_9HYPH</name>
<keyword evidence="2" id="KW-1185">Reference proteome</keyword>
<dbReference type="RefSeq" id="WP_158285757.1">
    <property type="nucleotide sequence ID" value="NZ_SMSI01000002.1"/>
</dbReference>
<dbReference type="EMBL" id="SMSI01000002">
    <property type="protein sequence ID" value="TDH36019.1"/>
    <property type="molecule type" value="Genomic_DNA"/>
</dbReference>